<dbReference type="InterPro" id="IPR016039">
    <property type="entry name" value="Thiolase-like"/>
</dbReference>
<protein>
    <submittedName>
        <fullName evidence="1">3-oxoacyl-ACP synthase</fullName>
    </submittedName>
</protein>
<name>A0A4Y4CXI4_ZOORA</name>
<gene>
    <name evidence="1" type="ORF">ZRA01_37280</name>
</gene>
<dbReference type="EMBL" id="BJNV01000108">
    <property type="protein sequence ID" value="GEC97655.1"/>
    <property type="molecule type" value="Genomic_DNA"/>
</dbReference>
<dbReference type="Proteomes" id="UP000318422">
    <property type="component" value="Unassembled WGS sequence"/>
</dbReference>
<dbReference type="Gene3D" id="3.40.47.10">
    <property type="match status" value="2"/>
</dbReference>
<reference evidence="1 2" key="1">
    <citation type="submission" date="2019-06" db="EMBL/GenBank/DDBJ databases">
        <title>Whole genome shotgun sequence of Zoogloea ramigera NBRC 15342.</title>
        <authorList>
            <person name="Hosoyama A."/>
            <person name="Uohara A."/>
            <person name="Ohji S."/>
            <person name="Ichikawa N."/>
        </authorList>
    </citation>
    <scope>NUCLEOTIDE SEQUENCE [LARGE SCALE GENOMIC DNA]</scope>
    <source>
        <strain evidence="1 2">NBRC 15342</strain>
    </source>
</reference>
<evidence type="ECO:0000313" key="1">
    <source>
        <dbReference type="EMBL" id="GEC97655.1"/>
    </source>
</evidence>
<keyword evidence="2" id="KW-1185">Reference proteome</keyword>
<dbReference type="SUPFAM" id="SSF53901">
    <property type="entry name" value="Thiolase-like"/>
    <property type="match status" value="1"/>
</dbReference>
<dbReference type="GO" id="GO:0016746">
    <property type="term" value="F:acyltransferase activity"/>
    <property type="evidence" value="ECO:0007669"/>
    <property type="project" value="InterPro"/>
</dbReference>
<accession>A0A4Y4CXI4</accession>
<sequence>MSAPGVGALRVISSGLCCSVGYTADAASCALRAGMDHFQESDFVADGSERLRVARLPSATLWGGERLALWVRQAVADCLGGVKAFETADTALCLLTLERERPHGDDRTQFATAQAAQRVLGHTFSADSRVFTAGRAGLGHALLRIRHLIDQGHVRRVLLVGVDSYLNAATINHYLAQERLLTTMNRDGFLPGEAAAAVLLEAAAPDAPGFVIRGVGRDRADGRPDGSTPSRGRALTRAMRAALAAAQLKPDDLDFRLSDQNGESFFAREAANALTRLGVAPPTLTTADCVGEVGAATGPLMLAWLQRLMPREDGPGARGLIHLANDDGERSAIVVSYQPVTA</sequence>
<proteinExistence type="predicted"/>
<dbReference type="OrthoDB" id="3078238at2"/>
<dbReference type="AlphaFoldDB" id="A0A4Y4CXI4"/>
<dbReference type="RefSeq" id="WP_141354956.1">
    <property type="nucleotide sequence ID" value="NZ_BJNV01000108.1"/>
</dbReference>
<organism evidence="1 2">
    <name type="scientific">Zoogloea ramigera</name>
    <dbReference type="NCBI Taxonomy" id="350"/>
    <lineage>
        <taxon>Bacteria</taxon>
        <taxon>Pseudomonadati</taxon>
        <taxon>Pseudomonadota</taxon>
        <taxon>Betaproteobacteria</taxon>
        <taxon>Rhodocyclales</taxon>
        <taxon>Zoogloeaceae</taxon>
        <taxon>Zoogloea</taxon>
    </lineage>
</organism>
<evidence type="ECO:0000313" key="2">
    <source>
        <dbReference type="Proteomes" id="UP000318422"/>
    </source>
</evidence>
<comment type="caution">
    <text evidence="1">The sequence shown here is derived from an EMBL/GenBank/DDBJ whole genome shotgun (WGS) entry which is preliminary data.</text>
</comment>